<organism evidence="2 3">
    <name type="scientific">Acetatifactor muris</name>
    <dbReference type="NCBI Taxonomy" id="879566"/>
    <lineage>
        <taxon>Bacteria</taxon>
        <taxon>Bacillati</taxon>
        <taxon>Bacillota</taxon>
        <taxon>Clostridia</taxon>
        <taxon>Lachnospirales</taxon>
        <taxon>Lachnospiraceae</taxon>
        <taxon>Acetatifactor</taxon>
    </lineage>
</organism>
<gene>
    <name evidence="2" type="ORF">AMURIS_00815</name>
</gene>
<proteinExistence type="predicted"/>
<evidence type="ECO:0000313" key="3">
    <source>
        <dbReference type="Proteomes" id="UP000236311"/>
    </source>
</evidence>
<dbReference type="Gene3D" id="3.30.420.40">
    <property type="match status" value="1"/>
</dbReference>
<protein>
    <recommendedName>
        <fullName evidence="1">DUF5716 domain-containing protein</fullName>
    </recommendedName>
</protein>
<dbReference type="RefSeq" id="WP_103238203.1">
    <property type="nucleotide sequence ID" value="NZ_JANJZD010000003.1"/>
</dbReference>
<dbReference type="InterPro" id="IPR043770">
    <property type="entry name" value="DUF5716_C"/>
</dbReference>
<dbReference type="AlphaFoldDB" id="A0A2K4ZCC3"/>
<dbReference type="Proteomes" id="UP000236311">
    <property type="component" value="Unassembled WGS sequence"/>
</dbReference>
<dbReference type="EMBL" id="OFSM01000003">
    <property type="protein sequence ID" value="SOY28107.1"/>
    <property type="molecule type" value="Genomic_DNA"/>
</dbReference>
<keyword evidence="3" id="KW-1185">Reference proteome</keyword>
<evidence type="ECO:0000259" key="1">
    <source>
        <dbReference type="Pfam" id="PF18980"/>
    </source>
</evidence>
<feature type="domain" description="DUF5716" evidence="1">
    <location>
        <begin position="129"/>
        <end position="422"/>
    </location>
</feature>
<sequence>MGFLSGEKLIVGYDLGSEYSQISFALSEDGETDTFSQVAGAEIYNIPTALCKKYGTNQWLYGREAVRCAGEDQGILVRNLLGMALDGETVVIDRDSFDPVALLALFLKRTLGMFSKAGGQAGRPEKISALMITCPTLDHEILEVLGCAAEGLGLKRDKIFFQSYAESFYNYMLRQPAELWKLPPVLFHYREGGIRVYRMECNRRTTPMVTIVEEAEYAFPGPEATQEPDRAEELDAAFQEIAAEACDGVGSVFLIGDSFDESWMKHSLRFLCKGRRVFLGNNLFSKGACCGMQERLAVSKAGEASVFLGTDKLKANIGMKILRQGENSYYALLDAGMNWYEAAQTLELYLQDGNELVLTVTQVLSGRSREVRISLDGLPGTTARLKLHLFMKGENCLEAEVEDLGFGEFRAASGHVWKTEIDFAADVN</sequence>
<dbReference type="Pfam" id="PF18980">
    <property type="entry name" value="DUF5716_C"/>
    <property type="match status" value="1"/>
</dbReference>
<name>A0A2K4ZCC3_9FIRM</name>
<evidence type="ECO:0000313" key="2">
    <source>
        <dbReference type="EMBL" id="SOY28107.1"/>
    </source>
</evidence>
<reference evidence="2 3" key="1">
    <citation type="submission" date="2018-01" db="EMBL/GenBank/DDBJ databases">
        <authorList>
            <person name="Gaut B.S."/>
            <person name="Morton B.R."/>
            <person name="Clegg M.T."/>
            <person name="Duvall M.R."/>
        </authorList>
    </citation>
    <scope>NUCLEOTIDE SEQUENCE [LARGE SCALE GENOMIC DNA]</scope>
    <source>
        <strain evidence="2">GP69</strain>
    </source>
</reference>
<accession>A0A2K4ZCC3</accession>
<dbReference type="OrthoDB" id="1918132at2"/>